<evidence type="ECO:0000313" key="12">
    <source>
        <dbReference type="Proteomes" id="UP000266118"/>
    </source>
</evidence>
<protein>
    <recommendedName>
        <fullName evidence="9">Sec-independent protein translocase protein TatA</fullName>
    </recommendedName>
</protein>
<feature type="region of interest" description="Disordered" evidence="10">
    <location>
        <begin position="51"/>
        <end position="80"/>
    </location>
</feature>
<dbReference type="GO" id="GO:0043953">
    <property type="term" value="P:protein transport by the Tat complex"/>
    <property type="evidence" value="ECO:0007669"/>
    <property type="project" value="UniProtKB-UniRule"/>
</dbReference>
<organism evidence="11 12">
    <name type="scientific">Arachidicoccus soli</name>
    <dbReference type="NCBI Taxonomy" id="2341117"/>
    <lineage>
        <taxon>Bacteria</taxon>
        <taxon>Pseudomonadati</taxon>
        <taxon>Bacteroidota</taxon>
        <taxon>Chitinophagia</taxon>
        <taxon>Chitinophagales</taxon>
        <taxon>Chitinophagaceae</taxon>
        <taxon>Arachidicoccus</taxon>
    </lineage>
</organism>
<accession>A0A386HLP1</accession>
<keyword evidence="4 9" id="KW-0812">Transmembrane</keyword>
<dbReference type="GO" id="GO:0033281">
    <property type="term" value="C:TAT protein transport complex"/>
    <property type="evidence" value="ECO:0007669"/>
    <property type="project" value="UniProtKB-UniRule"/>
</dbReference>
<evidence type="ECO:0000256" key="7">
    <source>
        <dbReference type="ARBA" id="ARBA00023010"/>
    </source>
</evidence>
<dbReference type="Pfam" id="PF02416">
    <property type="entry name" value="TatA_B_E"/>
    <property type="match status" value="1"/>
</dbReference>
<keyword evidence="8 9" id="KW-0472">Membrane</keyword>
<comment type="subunit">
    <text evidence="9">Forms a complex with TatC.</text>
</comment>
<dbReference type="GO" id="GO:0008320">
    <property type="term" value="F:protein transmembrane transporter activity"/>
    <property type="evidence" value="ECO:0007669"/>
    <property type="project" value="UniProtKB-UniRule"/>
</dbReference>
<dbReference type="EMBL" id="CP032489">
    <property type="protein sequence ID" value="AYD46536.1"/>
    <property type="molecule type" value="Genomic_DNA"/>
</dbReference>
<keyword evidence="2 9" id="KW-0813">Transport</keyword>
<proteinExistence type="inferred from homology"/>
<dbReference type="Gene3D" id="1.20.5.3310">
    <property type="match status" value="1"/>
</dbReference>
<comment type="similarity">
    <text evidence="9">Belongs to the TatA/E family.</text>
</comment>
<evidence type="ECO:0000256" key="2">
    <source>
        <dbReference type="ARBA" id="ARBA00022448"/>
    </source>
</evidence>
<keyword evidence="5 9" id="KW-0653">Protein transport</keyword>
<keyword evidence="6 9" id="KW-1133">Transmembrane helix</keyword>
<dbReference type="Proteomes" id="UP000266118">
    <property type="component" value="Chromosome"/>
</dbReference>
<reference evidence="11 12" key="1">
    <citation type="submission" date="2018-09" db="EMBL/GenBank/DDBJ databases">
        <title>Arachidicoccus sp. nov., a bacterium isolated from soil.</title>
        <authorList>
            <person name="Weon H.-Y."/>
            <person name="Kwon S.-W."/>
            <person name="Lee S.A."/>
        </authorList>
    </citation>
    <scope>NUCLEOTIDE SEQUENCE [LARGE SCALE GENOMIC DNA]</scope>
    <source>
        <strain evidence="11 12">KIS59-12</strain>
    </source>
</reference>
<dbReference type="InterPro" id="IPR006312">
    <property type="entry name" value="TatA/E"/>
</dbReference>
<evidence type="ECO:0000256" key="3">
    <source>
        <dbReference type="ARBA" id="ARBA00022475"/>
    </source>
</evidence>
<gene>
    <name evidence="9" type="primary">tatA</name>
    <name evidence="11" type="ORF">D6B99_02225</name>
</gene>
<evidence type="ECO:0000256" key="8">
    <source>
        <dbReference type="ARBA" id="ARBA00023136"/>
    </source>
</evidence>
<comment type="function">
    <text evidence="9">Part of the twin-arginine translocation (Tat) system that transports large folded proteins containing a characteristic twin-arginine motif in their signal peptide across membranes. TatA could form the protein-conducting channel of the Tat system.</text>
</comment>
<evidence type="ECO:0000256" key="10">
    <source>
        <dbReference type="SAM" id="MobiDB-lite"/>
    </source>
</evidence>
<dbReference type="RefSeq" id="WP_119984662.1">
    <property type="nucleotide sequence ID" value="NZ_CP032489.1"/>
</dbReference>
<keyword evidence="12" id="KW-1185">Reference proteome</keyword>
<dbReference type="OrthoDB" id="9812812at2"/>
<evidence type="ECO:0000256" key="1">
    <source>
        <dbReference type="ARBA" id="ARBA00004162"/>
    </source>
</evidence>
<evidence type="ECO:0000256" key="4">
    <source>
        <dbReference type="ARBA" id="ARBA00022692"/>
    </source>
</evidence>
<evidence type="ECO:0000256" key="6">
    <source>
        <dbReference type="ARBA" id="ARBA00022989"/>
    </source>
</evidence>
<dbReference type="AlphaFoldDB" id="A0A386HLP1"/>
<dbReference type="PANTHER" id="PTHR42982">
    <property type="entry name" value="SEC-INDEPENDENT PROTEIN TRANSLOCASE PROTEIN TATA"/>
    <property type="match status" value="1"/>
</dbReference>
<evidence type="ECO:0000313" key="11">
    <source>
        <dbReference type="EMBL" id="AYD46536.1"/>
    </source>
</evidence>
<name>A0A386HLP1_9BACT</name>
<evidence type="ECO:0000256" key="5">
    <source>
        <dbReference type="ARBA" id="ARBA00022927"/>
    </source>
</evidence>
<feature type="compositionally biased region" description="Low complexity" evidence="10">
    <location>
        <begin position="62"/>
        <end position="72"/>
    </location>
</feature>
<dbReference type="KEGG" id="ark:D6B99_02225"/>
<keyword evidence="7 9" id="KW-0811">Translocation</keyword>
<sequence>MGELSFEKLLIIAVVIMVLFGAKKIPELMRGLGKGVREFNDGKNGILRDMEGKANNASPDATTTTKQSSTITDVEHETVK</sequence>
<evidence type="ECO:0000256" key="9">
    <source>
        <dbReference type="HAMAP-Rule" id="MF_00236"/>
    </source>
</evidence>
<dbReference type="HAMAP" id="MF_00236">
    <property type="entry name" value="TatA_E"/>
    <property type="match status" value="1"/>
</dbReference>
<comment type="subcellular location">
    <subcellularLocation>
        <location evidence="1 9">Cell membrane</location>
        <topology evidence="1 9">Single-pass membrane protein</topology>
    </subcellularLocation>
</comment>
<keyword evidence="3 9" id="KW-1003">Cell membrane</keyword>
<dbReference type="PANTHER" id="PTHR42982:SF1">
    <property type="entry name" value="SEC-INDEPENDENT PROTEIN TRANSLOCASE PROTEIN TATA"/>
    <property type="match status" value="1"/>
</dbReference>
<dbReference type="InterPro" id="IPR003369">
    <property type="entry name" value="TatA/B/E"/>
</dbReference>
<dbReference type="NCBIfam" id="TIGR01411">
    <property type="entry name" value="tatAE"/>
    <property type="match status" value="1"/>
</dbReference>